<dbReference type="PRINTS" id="PR00320">
    <property type="entry name" value="GPROTEINBRPT"/>
</dbReference>
<dbReference type="Proteomes" id="UP001171945">
    <property type="component" value="Unassembled WGS sequence"/>
</dbReference>
<dbReference type="PROSITE" id="PS50082">
    <property type="entry name" value="WD_REPEATS_2"/>
    <property type="match status" value="4"/>
</dbReference>
<name>A0ABT7VS52_9GAMM</name>
<dbReference type="PANTHER" id="PTHR19879">
    <property type="entry name" value="TRANSCRIPTION INITIATION FACTOR TFIID"/>
    <property type="match status" value="1"/>
</dbReference>
<dbReference type="EMBL" id="JAUCGM010000178">
    <property type="protein sequence ID" value="MDM8562505.1"/>
    <property type="molecule type" value="Genomic_DNA"/>
</dbReference>
<dbReference type="CDD" id="cd00200">
    <property type="entry name" value="WD40"/>
    <property type="match status" value="1"/>
</dbReference>
<reference evidence="5" key="1">
    <citation type="submission" date="2023-06" db="EMBL/GenBank/DDBJ databases">
        <title>Uncultivated large filamentous bacteria from sulfidic sediments reveal new species and different genomic features in energy metabolism and defense.</title>
        <authorList>
            <person name="Fonseca A."/>
        </authorList>
    </citation>
    <scope>NUCLEOTIDE SEQUENCE</scope>
    <source>
        <strain evidence="5">HSG4</strain>
    </source>
</reference>
<dbReference type="PANTHER" id="PTHR19879:SF9">
    <property type="entry name" value="TRANSCRIPTION INITIATION FACTOR TFIID SUBUNIT 5"/>
    <property type="match status" value="1"/>
</dbReference>
<dbReference type="InterPro" id="IPR019775">
    <property type="entry name" value="WD40_repeat_CS"/>
</dbReference>
<dbReference type="PROSITE" id="PS50294">
    <property type="entry name" value="WD_REPEATS_REGION"/>
    <property type="match status" value="4"/>
</dbReference>
<feature type="repeat" description="WD" evidence="3">
    <location>
        <begin position="51"/>
        <end position="92"/>
    </location>
</feature>
<evidence type="ECO:0000313" key="6">
    <source>
        <dbReference type="Proteomes" id="UP001171945"/>
    </source>
</evidence>
<feature type="repeat" description="WD" evidence="3">
    <location>
        <begin position="151"/>
        <end position="186"/>
    </location>
</feature>
<gene>
    <name evidence="5" type="ORF">QUF54_04045</name>
</gene>
<feature type="repeat" description="WD" evidence="3">
    <location>
        <begin position="203"/>
        <end position="244"/>
    </location>
</feature>
<keyword evidence="1 3" id="KW-0853">WD repeat</keyword>
<comment type="caution">
    <text evidence="5">The sequence shown here is derived from an EMBL/GenBank/DDBJ whole genome shotgun (WGS) entry which is preliminary data.</text>
</comment>
<dbReference type="SMART" id="SM00320">
    <property type="entry name" value="WD40"/>
    <property type="match status" value="7"/>
</dbReference>
<evidence type="ECO:0000256" key="3">
    <source>
        <dbReference type="PROSITE-ProRule" id="PRU00221"/>
    </source>
</evidence>
<keyword evidence="2" id="KW-0677">Repeat</keyword>
<dbReference type="InterPro" id="IPR001680">
    <property type="entry name" value="WD40_rpt"/>
</dbReference>
<dbReference type="SUPFAM" id="SSF50978">
    <property type="entry name" value="WD40 repeat-like"/>
    <property type="match status" value="1"/>
</dbReference>
<accession>A0ABT7VS52</accession>
<keyword evidence="6" id="KW-1185">Reference proteome</keyword>
<protein>
    <submittedName>
        <fullName evidence="5">WD40 repeat domain-containing protein</fullName>
    </submittedName>
</protein>
<dbReference type="Pfam" id="PF00400">
    <property type="entry name" value="WD40"/>
    <property type="match status" value="7"/>
</dbReference>
<dbReference type="InterPro" id="IPR020472">
    <property type="entry name" value="WD40_PAC1"/>
</dbReference>
<dbReference type="PROSITE" id="PS00678">
    <property type="entry name" value="WD_REPEATS_1"/>
    <property type="match status" value="2"/>
</dbReference>
<proteinExistence type="predicted"/>
<organism evidence="5 6">
    <name type="scientific">Candidatus Marithioploca araucensis</name>
    <dbReference type="NCBI Taxonomy" id="70273"/>
    <lineage>
        <taxon>Bacteria</taxon>
        <taxon>Pseudomonadati</taxon>
        <taxon>Pseudomonadota</taxon>
        <taxon>Gammaproteobacteria</taxon>
        <taxon>Thiotrichales</taxon>
        <taxon>Thiotrichaceae</taxon>
        <taxon>Candidatus Marithioploca</taxon>
    </lineage>
</organism>
<feature type="repeat" description="WD" evidence="3">
    <location>
        <begin position="245"/>
        <end position="286"/>
    </location>
</feature>
<sequence>MKIRDLFLLSLILSQAACLPQTKERPTTLQTAAPPPTPAISTTPPILQIDPGGHKSLIKDVTFTPDGRYLVSASDDKLIRVWDLETGKTVRTLRGQIGAGREGKIYAMALSPDGRWLAAAGFMAPGHGIRDDDVGDIRLYDFTSGKLVTLLKGHTNAVLSLAFSPDNRYLVSGSSDKNAIIWNMESKASALGTSKPKGLDSRLSGHTKEIYAVAFTPDSQRVVTGSYDHSLRLWRVRDGGLITTLKGHTDKVYAVAISPQEDIIASGSDDYSIRLWDGRTGQFIKTLANQGTQVGSLSFSPDGRYLVSSCGGGGCAANPEHVWSIPDGKEIVTYRGHDNVVIATAVSPDGRVVATGGWQ</sequence>
<dbReference type="InterPro" id="IPR036322">
    <property type="entry name" value="WD40_repeat_dom_sf"/>
</dbReference>
<dbReference type="Gene3D" id="2.130.10.10">
    <property type="entry name" value="YVTN repeat-like/Quinoprotein amine dehydrogenase"/>
    <property type="match status" value="4"/>
</dbReference>
<evidence type="ECO:0000256" key="2">
    <source>
        <dbReference type="ARBA" id="ARBA00022737"/>
    </source>
</evidence>
<evidence type="ECO:0000256" key="1">
    <source>
        <dbReference type="ARBA" id="ARBA00022574"/>
    </source>
</evidence>
<feature type="region of interest" description="Disordered" evidence="4">
    <location>
        <begin position="23"/>
        <end position="43"/>
    </location>
</feature>
<evidence type="ECO:0000256" key="4">
    <source>
        <dbReference type="SAM" id="MobiDB-lite"/>
    </source>
</evidence>
<evidence type="ECO:0000313" key="5">
    <source>
        <dbReference type="EMBL" id="MDM8562505.1"/>
    </source>
</evidence>
<dbReference type="InterPro" id="IPR015943">
    <property type="entry name" value="WD40/YVTN_repeat-like_dom_sf"/>
</dbReference>